<dbReference type="Pfam" id="PF03221">
    <property type="entry name" value="HTH_Tnp_Tc5"/>
    <property type="match status" value="1"/>
</dbReference>
<dbReference type="Gene3D" id="1.10.10.60">
    <property type="entry name" value="Homeodomain-like"/>
    <property type="match status" value="1"/>
</dbReference>
<comment type="caution">
    <text evidence="5">The sequence shown here is derived from an EMBL/GenBank/DDBJ whole genome shotgun (WGS) entry which is preliminary data.</text>
</comment>
<keyword evidence="6" id="KW-1185">Reference proteome</keyword>
<evidence type="ECO:0000256" key="2">
    <source>
        <dbReference type="ARBA" id="ARBA00023125"/>
    </source>
</evidence>
<keyword evidence="2" id="KW-0238">DNA-binding</keyword>
<evidence type="ECO:0000256" key="3">
    <source>
        <dbReference type="SAM" id="MobiDB-lite"/>
    </source>
</evidence>
<feature type="domain" description="HTH CENPB-type" evidence="4">
    <location>
        <begin position="56"/>
        <end position="127"/>
    </location>
</feature>
<dbReference type="EMBL" id="JAHYIQ010000049">
    <property type="protein sequence ID" value="KAK1117670.1"/>
    <property type="molecule type" value="Genomic_DNA"/>
</dbReference>
<dbReference type="InterPro" id="IPR050863">
    <property type="entry name" value="CenT-Element_Derived"/>
</dbReference>
<reference evidence="5" key="1">
    <citation type="submission" date="2021-10" db="EMBL/GenBank/DDBJ databases">
        <title>Melipona bicolor Genome sequencing and assembly.</title>
        <authorList>
            <person name="Araujo N.S."/>
            <person name="Arias M.C."/>
        </authorList>
    </citation>
    <scope>NUCLEOTIDE SEQUENCE</scope>
    <source>
        <strain evidence="5">USP_2M_L1-L4_2017</strain>
        <tissue evidence="5">Whole body</tissue>
    </source>
</reference>
<dbReference type="GO" id="GO:0005634">
    <property type="term" value="C:nucleus"/>
    <property type="evidence" value="ECO:0007669"/>
    <property type="project" value="UniProtKB-SubCell"/>
</dbReference>
<comment type="subcellular location">
    <subcellularLocation>
        <location evidence="1">Nucleus</location>
    </subcellularLocation>
</comment>
<dbReference type="InterPro" id="IPR009057">
    <property type="entry name" value="Homeodomain-like_sf"/>
</dbReference>
<dbReference type="PROSITE" id="PS51253">
    <property type="entry name" value="HTH_CENPB"/>
    <property type="match status" value="1"/>
</dbReference>
<dbReference type="PANTHER" id="PTHR19303:SF16">
    <property type="entry name" value="JERKY PROTEIN HOMOLOG-LIKE"/>
    <property type="match status" value="1"/>
</dbReference>
<feature type="region of interest" description="Disordered" evidence="3">
    <location>
        <begin position="1"/>
        <end position="26"/>
    </location>
</feature>
<dbReference type="GO" id="GO:0003677">
    <property type="term" value="F:DNA binding"/>
    <property type="evidence" value="ECO:0007669"/>
    <property type="project" value="UniProtKB-KW"/>
</dbReference>
<dbReference type="SUPFAM" id="SSF46689">
    <property type="entry name" value="Homeodomain-like"/>
    <property type="match status" value="1"/>
</dbReference>
<evidence type="ECO:0000313" key="5">
    <source>
        <dbReference type="EMBL" id="KAK1117670.1"/>
    </source>
</evidence>
<dbReference type="AlphaFoldDB" id="A0AA40KEX5"/>
<name>A0AA40KEX5_9HYME</name>
<protein>
    <recommendedName>
        <fullName evidence="4">HTH CENPB-type domain-containing protein</fullName>
    </recommendedName>
</protein>
<dbReference type="PANTHER" id="PTHR19303">
    <property type="entry name" value="TRANSPOSON"/>
    <property type="match status" value="1"/>
</dbReference>
<organism evidence="5 6">
    <name type="scientific">Melipona bicolor</name>
    <dbReference type="NCBI Taxonomy" id="60889"/>
    <lineage>
        <taxon>Eukaryota</taxon>
        <taxon>Metazoa</taxon>
        <taxon>Ecdysozoa</taxon>
        <taxon>Arthropoda</taxon>
        <taxon>Hexapoda</taxon>
        <taxon>Insecta</taxon>
        <taxon>Pterygota</taxon>
        <taxon>Neoptera</taxon>
        <taxon>Endopterygota</taxon>
        <taxon>Hymenoptera</taxon>
        <taxon>Apocrita</taxon>
        <taxon>Aculeata</taxon>
        <taxon>Apoidea</taxon>
        <taxon>Anthophila</taxon>
        <taxon>Apidae</taxon>
        <taxon>Melipona</taxon>
    </lineage>
</organism>
<evidence type="ECO:0000259" key="4">
    <source>
        <dbReference type="PROSITE" id="PS51253"/>
    </source>
</evidence>
<proteinExistence type="predicted"/>
<dbReference type="SMART" id="SM00674">
    <property type="entry name" value="CENPB"/>
    <property type="match status" value="1"/>
</dbReference>
<gene>
    <name evidence="5" type="ORF">K0M31_015837</name>
</gene>
<dbReference type="Proteomes" id="UP001177670">
    <property type="component" value="Unassembled WGS sequence"/>
</dbReference>
<accession>A0AA40KEX5</accession>
<sequence length="195" mass="22898">MSEDVAQGSPCQERQEDKTDPGASRHGNFMNYYQFHPAEERVRQLPCGVWRSARPDRKYVDQDVGCNAGEKLYSWVLQRRLEGELITDNILTEKAEAMRNESGRKFKNWSQNWLWKFKSTYDLWHVFVLKLWQTQKEFKISDDNLYNVDETSLFWKMLPKELTGANEQGVIKNERIILALCSNATGSHDSQTWKN</sequence>
<evidence type="ECO:0000313" key="6">
    <source>
        <dbReference type="Proteomes" id="UP001177670"/>
    </source>
</evidence>
<dbReference type="InterPro" id="IPR006600">
    <property type="entry name" value="HTH_CenpB_DNA-bd_dom"/>
</dbReference>
<evidence type="ECO:0000256" key="1">
    <source>
        <dbReference type="ARBA" id="ARBA00004123"/>
    </source>
</evidence>